<dbReference type="GO" id="GO:0005681">
    <property type="term" value="C:spliceosomal complex"/>
    <property type="evidence" value="ECO:0007669"/>
    <property type="project" value="InterPro"/>
</dbReference>
<feature type="compositionally biased region" description="Basic and acidic residues" evidence="6">
    <location>
        <begin position="73"/>
        <end position="94"/>
    </location>
</feature>
<keyword evidence="3" id="KW-0863">Zinc-finger</keyword>
<reference evidence="7" key="1">
    <citation type="journal article" date="2020" name="Stud. Mycol.">
        <title>101 Dothideomycetes genomes: a test case for predicting lifestyles and emergence of pathogens.</title>
        <authorList>
            <person name="Haridas S."/>
            <person name="Albert R."/>
            <person name="Binder M."/>
            <person name="Bloem J."/>
            <person name="Labutti K."/>
            <person name="Salamov A."/>
            <person name="Andreopoulos B."/>
            <person name="Baker S."/>
            <person name="Barry K."/>
            <person name="Bills G."/>
            <person name="Bluhm B."/>
            <person name="Cannon C."/>
            <person name="Castanera R."/>
            <person name="Culley D."/>
            <person name="Daum C."/>
            <person name="Ezra D."/>
            <person name="Gonzalez J."/>
            <person name="Henrissat B."/>
            <person name="Kuo A."/>
            <person name="Liang C."/>
            <person name="Lipzen A."/>
            <person name="Lutzoni F."/>
            <person name="Magnuson J."/>
            <person name="Mondo S."/>
            <person name="Nolan M."/>
            <person name="Ohm R."/>
            <person name="Pangilinan J."/>
            <person name="Park H.-J."/>
            <person name="Ramirez L."/>
            <person name="Alfaro M."/>
            <person name="Sun H."/>
            <person name="Tritt A."/>
            <person name="Yoshinaga Y."/>
            <person name="Zwiers L.-H."/>
            <person name="Turgeon B."/>
            <person name="Goodwin S."/>
            <person name="Spatafora J."/>
            <person name="Crous P."/>
            <person name="Grigoriev I."/>
        </authorList>
    </citation>
    <scope>NUCLEOTIDE SEQUENCE</scope>
    <source>
        <strain evidence="7">CBS 116435</strain>
    </source>
</reference>
<comment type="caution">
    <text evidence="7">The sequence shown here is derived from an EMBL/GenBank/DDBJ whole genome shotgun (WGS) entry which is preliminary data.</text>
</comment>
<keyword evidence="5" id="KW-0539">Nucleus</keyword>
<feature type="compositionally biased region" description="Polar residues" evidence="6">
    <location>
        <begin position="49"/>
        <end position="60"/>
    </location>
</feature>
<keyword evidence="2" id="KW-0479">Metal-binding</keyword>
<dbReference type="GO" id="GO:0033260">
    <property type="term" value="P:nuclear DNA replication"/>
    <property type="evidence" value="ECO:0007669"/>
    <property type="project" value="TreeGrafter"/>
</dbReference>
<feature type="compositionally biased region" description="Low complexity" evidence="6">
    <location>
        <begin position="170"/>
        <end position="182"/>
    </location>
</feature>
<protein>
    <recommendedName>
        <fullName evidence="9">Coiled-coil domain-containing protein 16</fullName>
    </recommendedName>
</protein>
<dbReference type="OrthoDB" id="77607at2759"/>
<dbReference type="GO" id="GO:0008270">
    <property type="term" value="F:zinc ion binding"/>
    <property type="evidence" value="ECO:0007669"/>
    <property type="project" value="UniProtKB-KW"/>
</dbReference>
<dbReference type="Proteomes" id="UP000799441">
    <property type="component" value="Unassembled WGS sequence"/>
</dbReference>
<evidence type="ECO:0008006" key="9">
    <source>
        <dbReference type="Google" id="ProtNLM"/>
    </source>
</evidence>
<evidence type="ECO:0000256" key="5">
    <source>
        <dbReference type="ARBA" id="ARBA00023242"/>
    </source>
</evidence>
<dbReference type="GO" id="GO:0033314">
    <property type="term" value="P:mitotic DNA replication checkpoint signaling"/>
    <property type="evidence" value="ECO:0007669"/>
    <property type="project" value="TreeGrafter"/>
</dbReference>
<evidence type="ECO:0000256" key="6">
    <source>
        <dbReference type="SAM" id="MobiDB-lite"/>
    </source>
</evidence>
<dbReference type="GO" id="GO:0044773">
    <property type="term" value="P:mitotic DNA damage checkpoint signaling"/>
    <property type="evidence" value="ECO:0007669"/>
    <property type="project" value="TreeGrafter"/>
</dbReference>
<evidence type="ECO:0000256" key="2">
    <source>
        <dbReference type="ARBA" id="ARBA00022723"/>
    </source>
</evidence>
<evidence type="ECO:0000256" key="3">
    <source>
        <dbReference type="ARBA" id="ARBA00022771"/>
    </source>
</evidence>
<feature type="compositionally biased region" description="Basic and acidic residues" evidence="6">
    <location>
        <begin position="220"/>
        <end position="232"/>
    </location>
</feature>
<keyword evidence="8" id="KW-1185">Reference proteome</keyword>
<feature type="compositionally biased region" description="Basic and acidic residues" evidence="6">
    <location>
        <begin position="183"/>
        <end position="212"/>
    </location>
</feature>
<organism evidence="7 8">
    <name type="scientific">Polychaeton citri CBS 116435</name>
    <dbReference type="NCBI Taxonomy" id="1314669"/>
    <lineage>
        <taxon>Eukaryota</taxon>
        <taxon>Fungi</taxon>
        <taxon>Dikarya</taxon>
        <taxon>Ascomycota</taxon>
        <taxon>Pezizomycotina</taxon>
        <taxon>Dothideomycetes</taxon>
        <taxon>Dothideomycetidae</taxon>
        <taxon>Capnodiales</taxon>
        <taxon>Capnodiaceae</taxon>
        <taxon>Polychaeton</taxon>
    </lineage>
</organism>
<feature type="compositionally biased region" description="Acidic residues" evidence="6">
    <location>
        <begin position="262"/>
        <end position="275"/>
    </location>
</feature>
<keyword evidence="4" id="KW-0862">Zinc</keyword>
<evidence type="ECO:0000256" key="4">
    <source>
        <dbReference type="ARBA" id="ARBA00022833"/>
    </source>
</evidence>
<feature type="region of interest" description="Disordered" evidence="6">
    <location>
        <begin position="45"/>
        <end position="107"/>
    </location>
</feature>
<evidence type="ECO:0000313" key="7">
    <source>
        <dbReference type="EMBL" id="KAF2718008.1"/>
    </source>
</evidence>
<comment type="subcellular location">
    <subcellularLocation>
        <location evidence="1">Nucleus</location>
    </subcellularLocation>
</comment>
<gene>
    <name evidence="7" type="ORF">K431DRAFT_288056</name>
</gene>
<dbReference type="PANTHER" id="PTHR13278">
    <property type="entry name" value="ZINC FINGER PROTEIN 830"/>
    <property type="match status" value="1"/>
</dbReference>
<dbReference type="EMBL" id="MU003832">
    <property type="protein sequence ID" value="KAF2718008.1"/>
    <property type="molecule type" value="Genomic_DNA"/>
</dbReference>
<evidence type="ECO:0000313" key="8">
    <source>
        <dbReference type="Proteomes" id="UP000799441"/>
    </source>
</evidence>
<sequence length="281" mass="31462">MSDARTLLRAARAERRIQHPAAQYTTSGKLLCKFCEINVKDDKKAWSSHLASTQHALRQSQADDAARLKKKRKVDEVNEDEVKAEERKRPRGADEAVNDAPEPSLGLSQEATQVVEQAQPQNGMSKETSILENDANQEAEFAALLNDFARDEEQLPVAPRALSHTATTISAAPVSAEEVAAQAREDESTQKRGRRDKEIEAEREDAAERMQNEFEEMEELETRVKKLKEMREKLRRRSTTGDSKASQAVQVVEAELPQVPEAIDEESSDEDDFDDWGFGGS</sequence>
<evidence type="ECO:0000256" key="1">
    <source>
        <dbReference type="ARBA" id="ARBA00004123"/>
    </source>
</evidence>
<dbReference type="GO" id="GO:0003676">
    <property type="term" value="F:nucleic acid binding"/>
    <property type="evidence" value="ECO:0007669"/>
    <property type="project" value="InterPro"/>
</dbReference>
<dbReference type="PANTHER" id="PTHR13278:SF0">
    <property type="entry name" value="ZINC FINGER PROTEIN 830"/>
    <property type="match status" value="1"/>
</dbReference>
<dbReference type="InterPro" id="IPR040050">
    <property type="entry name" value="ZNF830-like"/>
</dbReference>
<feature type="region of interest" description="Disordered" evidence="6">
    <location>
        <begin position="168"/>
        <end position="281"/>
    </location>
</feature>
<dbReference type="AlphaFoldDB" id="A0A9P4PZX5"/>
<feature type="compositionally biased region" description="Polar residues" evidence="6">
    <location>
        <begin position="240"/>
        <end position="249"/>
    </location>
</feature>
<proteinExistence type="predicted"/>
<name>A0A9P4PZX5_9PEZI</name>
<accession>A0A9P4PZX5</accession>